<protein>
    <submittedName>
        <fullName evidence="7">Protein NLP9</fullName>
    </submittedName>
</protein>
<dbReference type="CDD" id="cd06407">
    <property type="entry name" value="PB1_NLP"/>
    <property type="match status" value="1"/>
</dbReference>
<feature type="domain" description="PB1" evidence="6">
    <location>
        <begin position="764"/>
        <end position="846"/>
    </location>
</feature>
<proteinExistence type="predicted"/>
<keyword evidence="1" id="KW-0805">Transcription regulation</keyword>
<evidence type="ECO:0000259" key="5">
    <source>
        <dbReference type="PROSITE" id="PS51519"/>
    </source>
</evidence>
<dbReference type="Pfam" id="PF22922">
    <property type="entry name" value="GAF_NLP"/>
    <property type="match status" value="2"/>
</dbReference>
<dbReference type="PROSITE" id="PS51519">
    <property type="entry name" value="RWP_RK"/>
    <property type="match status" value="1"/>
</dbReference>
<reference evidence="7" key="1">
    <citation type="submission" date="2020-06" db="EMBL/GenBank/DDBJ databases">
        <authorList>
            <person name="Li T."/>
            <person name="Hu X."/>
            <person name="Zhang T."/>
            <person name="Song X."/>
            <person name="Zhang H."/>
            <person name="Dai N."/>
            <person name="Sheng W."/>
            <person name="Hou X."/>
            <person name="Wei L."/>
        </authorList>
    </citation>
    <scope>NUCLEOTIDE SEQUENCE</scope>
    <source>
        <strain evidence="7">G01</strain>
        <tissue evidence="7">Leaf</tissue>
    </source>
</reference>
<dbReference type="SMART" id="SM00666">
    <property type="entry name" value="PB1"/>
    <property type="match status" value="1"/>
</dbReference>
<evidence type="ECO:0000256" key="3">
    <source>
        <dbReference type="ARBA" id="ARBA00023163"/>
    </source>
</evidence>
<evidence type="ECO:0000256" key="2">
    <source>
        <dbReference type="ARBA" id="ARBA00023125"/>
    </source>
</evidence>
<keyword evidence="4" id="KW-0539">Nucleus</keyword>
<dbReference type="PANTHER" id="PTHR32002">
    <property type="entry name" value="PROTEIN NLP8"/>
    <property type="match status" value="1"/>
</dbReference>
<sequence>MDGMAVTSLDETLRGWTLEDALSNVVELMNYEACDRWHDDLGDLSNQMFPCLAMSSASPTNFAPLDRLIFMDQYISRSSVRDSDIIGSSLPGGDRMMFQQMEKQFPFPMDSTDDMIDVIEMGDNSSRKVNAMVDIGNGVIPRPLRPSLDEKLLRALHLFKEWSGGGILAQVWVPMKNGDNYILTTCEQPCLHDQKLSGYREVSRLFTFAAECSPGSFPGLPGRVFTSKIPEWTSNVMYYNKAEYLRIQYAIDHEVRGSIALPVFEDDSLERSCCAVLELVTTKEKPNFDSEMENICQALQSLSKNHKAALAEIIAVLRAICHAHRLPLAQTWIPCSYKADSGCETPFFYPDVKEYHITEYPLVHHARRFGLNAAVAIRLRSTHTGDDDYILEFFLPVNMKGSIEQQLLLNNLSNTMQKLCTSLRKVSDAELLGKNNYKVGLPDGAVKDGSTFASFMKSSEQSLINDNLDSVGRAPEPIFVSKTKEMKDDDPLEQTMVRLKRQVEKKRNTSEKHFSLSVLQQYFSGSLKDAAKSLGVCPTTLKRICRQHGISRWPSRKINKVHRSLKKIQSVLESVHGVERGLKFDPNTGGFTTASSYLQEFDTSKSFLLTSTGSLSKQPHSIIQNTVSTSSTSCFSSEATDVKIEEEYGQDVRYSMNEKCKPKVILVESFDDSRLAALDTGPSWPASLNIVPWTTSPMGAIFATNEIEARLKGSTMVDGDDVVVERSHPMSSVMTDSSNSCSTRSCGEKEPLKNDLSCGDSGTKITVKAVYRDDTIRFKFEPSSGCFELYEEVGKRFRLERGQFQLKYRDDDEEWVMLVNDLDLHECLEILDFLGTRTVKFLVRDVPSATGSSGSTNCFSS</sequence>
<dbReference type="Pfam" id="PF00564">
    <property type="entry name" value="PB1"/>
    <property type="match status" value="1"/>
</dbReference>
<evidence type="ECO:0000313" key="7">
    <source>
        <dbReference type="EMBL" id="KAL0286490.1"/>
    </source>
</evidence>
<dbReference type="PROSITE" id="PS51745">
    <property type="entry name" value="PB1"/>
    <property type="match status" value="1"/>
</dbReference>
<evidence type="ECO:0000256" key="4">
    <source>
        <dbReference type="ARBA" id="ARBA00023242"/>
    </source>
</evidence>
<reference evidence="7" key="2">
    <citation type="journal article" date="2024" name="Plant">
        <title>Genomic evolution and insights into agronomic trait innovations of Sesamum species.</title>
        <authorList>
            <person name="Miao H."/>
            <person name="Wang L."/>
            <person name="Qu L."/>
            <person name="Liu H."/>
            <person name="Sun Y."/>
            <person name="Le M."/>
            <person name="Wang Q."/>
            <person name="Wei S."/>
            <person name="Zheng Y."/>
            <person name="Lin W."/>
            <person name="Duan Y."/>
            <person name="Cao H."/>
            <person name="Xiong S."/>
            <person name="Wang X."/>
            <person name="Wei L."/>
            <person name="Li C."/>
            <person name="Ma Q."/>
            <person name="Ju M."/>
            <person name="Zhao R."/>
            <person name="Li G."/>
            <person name="Mu C."/>
            <person name="Tian Q."/>
            <person name="Mei H."/>
            <person name="Zhang T."/>
            <person name="Gao T."/>
            <person name="Zhang H."/>
        </authorList>
    </citation>
    <scope>NUCLEOTIDE SEQUENCE</scope>
    <source>
        <strain evidence="7">G01</strain>
    </source>
</reference>
<evidence type="ECO:0000256" key="1">
    <source>
        <dbReference type="ARBA" id="ARBA00023015"/>
    </source>
</evidence>
<gene>
    <name evidence="7" type="ORF">Sangu_2730900</name>
</gene>
<comment type="caution">
    <text evidence="7">The sequence shown here is derived from an EMBL/GenBank/DDBJ whole genome shotgun (WGS) entry which is preliminary data.</text>
</comment>
<keyword evidence="3" id="KW-0804">Transcription</keyword>
<organism evidence="7">
    <name type="scientific">Sesamum angustifolium</name>
    <dbReference type="NCBI Taxonomy" id="2727405"/>
    <lineage>
        <taxon>Eukaryota</taxon>
        <taxon>Viridiplantae</taxon>
        <taxon>Streptophyta</taxon>
        <taxon>Embryophyta</taxon>
        <taxon>Tracheophyta</taxon>
        <taxon>Spermatophyta</taxon>
        <taxon>Magnoliopsida</taxon>
        <taxon>eudicotyledons</taxon>
        <taxon>Gunneridae</taxon>
        <taxon>Pentapetalae</taxon>
        <taxon>asterids</taxon>
        <taxon>lamiids</taxon>
        <taxon>Lamiales</taxon>
        <taxon>Pedaliaceae</taxon>
        <taxon>Sesamum</taxon>
    </lineage>
</organism>
<accession>A0AAW2IWG9</accession>
<dbReference type="InterPro" id="IPR000270">
    <property type="entry name" value="PB1_dom"/>
</dbReference>
<dbReference type="Pfam" id="PF02042">
    <property type="entry name" value="RWP-RK"/>
    <property type="match status" value="1"/>
</dbReference>
<dbReference type="InterPro" id="IPR034891">
    <property type="entry name" value="PB1_NLP"/>
</dbReference>
<dbReference type="Gene3D" id="3.10.20.90">
    <property type="entry name" value="Phosphatidylinositol 3-kinase Catalytic Subunit, Chain A, domain 1"/>
    <property type="match status" value="1"/>
</dbReference>
<dbReference type="EMBL" id="JACGWK010001537">
    <property type="protein sequence ID" value="KAL0286490.1"/>
    <property type="molecule type" value="Genomic_DNA"/>
</dbReference>
<keyword evidence="2" id="KW-0238">DNA-binding</keyword>
<dbReference type="InterPro" id="IPR053793">
    <property type="entry name" value="PB1-like"/>
</dbReference>
<dbReference type="InterPro" id="IPR003035">
    <property type="entry name" value="RWP-RK_dom"/>
</dbReference>
<feature type="domain" description="RWP-RK" evidence="5">
    <location>
        <begin position="495"/>
        <end position="581"/>
    </location>
</feature>
<name>A0AAW2IWG9_9LAMI</name>
<dbReference type="SUPFAM" id="SSF54277">
    <property type="entry name" value="CAD &amp; PB1 domains"/>
    <property type="match status" value="1"/>
</dbReference>
<dbReference type="PANTHER" id="PTHR32002:SF41">
    <property type="entry name" value="PROTEIN NLP8"/>
    <property type="match status" value="1"/>
</dbReference>
<dbReference type="GO" id="GO:0003700">
    <property type="term" value="F:DNA-binding transcription factor activity"/>
    <property type="evidence" value="ECO:0007669"/>
    <property type="project" value="InterPro"/>
</dbReference>
<dbReference type="GO" id="GO:0003677">
    <property type="term" value="F:DNA binding"/>
    <property type="evidence" value="ECO:0007669"/>
    <property type="project" value="UniProtKB-KW"/>
</dbReference>
<evidence type="ECO:0000259" key="6">
    <source>
        <dbReference type="PROSITE" id="PS51745"/>
    </source>
</evidence>
<dbReference type="AlphaFoldDB" id="A0AAW2IWG9"/>
<dbReference type="InterPro" id="IPR045012">
    <property type="entry name" value="NLP"/>
</dbReference>
<dbReference type="InterPro" id="IPR055081">
    <property type="entry name" value="NLP1-9_GAF"/>
</dbReference>